<evidence type="ECO:0000313" key="2">
    <source>
        <dbReference type="Proteomes" id="UP000828251"/>
    </source>
</evidence>
<dbReference type="OrthoDB" id="1727102at2759"/>
<proteinExistence type="predicted"/>
<keyword evidence="2" id="KW-1185">Reference proteome</keyword>
<organism evidence="1 2">
    <name type="scientific">Gossypium stocksii</name>
    <dbReference type="NCBI Taxonomy" id="47602"/>
    <lineage>
        <taxon>Eukaryota</taxon>
        <taxon>Viridiplantae</taxon>
        <taxon>Streptophyta</taxon>
        <taxon>Embryophyta</taxon>
        <taxon>Tracheophyta</taxon>
        <taxon>Spermatophyta</taxon>
        <taxon>Magnoliopsida</taxon>
        <taxon>eudicotyledons</taxon>
        <taxon>Gunneridae</taxon>
        <taxon>Pentapetalae</taxon>
        <taxon>rosids</taxon>
        <taxon>malvids</taxon>
        <taxon>Malvales</taxon>
        <taxon>Malvaceae</taxon>
        <taxon>Malvoideae</taxon>
        <taxon>Gossypium</taxon>
    </lineage>
</organism>
<dbReference type="PANTHER" id="PTHR34947">
    <property type="entry name" value="TRANSMEMBRANE PROTEIN"/>
    <property type="match status" value="1"/>
</dbReference>
<protein>
    <submittedName>
        <fullName evidence="1">Uncharacterized protein</fullName>
    </submittedName>
</protein>
<sequence length="112" mass="13001">MYNDDHYFKSYESDQSIDLEPKAPLLDNEAALDSTIDQAIENNNVIEEEKWGSKIIAEEEEAVFIGEDKVLYVPDIGESEKSIEELNKRFDDFITKMKEELRIEARQQLVTV</sequence>
<dbReference type="EMBL" id="JAIQCV010000003">
    <property type="protein sequence ID" value="KAH1114658.1"/>
    <property type="molecule type" value="Genomic_DNA"/>
</dbReference>
<dbReference type="AlphaFoldDB" id="A0A9D4AG47"/>
<dbReference type="Proteomes" id="UP000828251">
    <property type="component" value="Unassembled WGS sequence"/>
</dbReference>
<dbReference type="PANTHER" id="PTHR34947:SF3">
    <property type="entry name" value="TRANSMEMBRANE PROTEIN"/>
    <property type="match status" value="1"/>
</dbReference>
<evidence type="ECO:0000313" key="1">
    <source>
        <dbReference type="EMBL" id="KAH1114658.1"/>
    </source>
</evidence>
<reference evidence="1 2" key="1">
    <citation type="journal article" date="2021" name="Plant Biotechnol. J.">
        <title>Multi-omics assisted identification of the key and species-specific regulatory components of drought-tolerant mechanisms in Gossypium stocksii.</title>
        <authorList>
            <person name="Yu D."/>
            <person name="Ke L."/>
            <person name="Zhang D."/>
            <person name="Wu Y."/>
            <person name="Sun Y."/>
            <person name="Mei J."/>
            <person name="Sun J."/>
            <person name="Sun Y."/>
        </authorList>
    </citation>
    <scope>NUCLEOTIDE SEQUENCE [LARGE SCALE GENOMIC DNA]</scope>
    <source>
        <strain evidence="2">cv. E1</strain>
        <tissue evidence="1">Leaf</tissue>
    </source>
</reference>
<name>A0A9D4AG47_9ROSI</name>
<accession>A0A9D4AG47</accession>
<comment type="caution">
    <text evidence="1">The sequence shown here is derived from an EMBL/GenBank/DDBJ whole genome shotgun (WGS) entry which is preliminary data.</text>
</comment>
<gene>
    <name evidence="1" type="ORF">J1N35_008036</name>
</gene>